<sequence length="152" mass="17582">MLTEFGVGKKKIKWVFWQNAIPVNHRLKLSVKCYIQTTYLINVFKILREVHEFCSKSPSHIHQFQELAMVLYEENVTSVPTSRVEGLSWKIGLQEIILRLPSVGHSKNNEKCKICCMGHVFKHISNHLSNLSLTIQSNDIDMLYALTDLKQL</sequence>
<gene>
    <name evidence="1" type="ORF">PR048_005292</name>
</gene>
<reference evidence="1 2" key="1">
    <citation type="submission" date="2023-02" db="EMBL/GenBank/DDBJ databases">
        <title>LHISI_Scaffold_Assembly.</title>
        <authorList>
            <person name="Stuart O.P."/>
            <person name="Cleave R."/>
            <person name="Magrath M.J.L."/>
            <person name="Mikheyev A.S."/>
        </authorList>
    </citation>
    <scope>NUCLEOTIDE SEQUENCE [LARGE SCALE GENOMIC DNA]</scope>
    <source>
        <strain evidence="1">Daus_M_001</strain>
        <tissue evidence="1">Leg muscle</tissue>
    </source>
</reference>
<dbReference type="EMBL" id="JARBHB010000002">
    <property type="protein sequence ID" value="KAJ8892711.1"/>
    <property type="molecule type" value="Genomic_DNA"/>
</dbReference>
<name>A0ABQ9I7U7_9NEOP</name>
<comment type="caution">
    <text evidence="1">The sequence shown here is derived from an EMBL/GenBank/DDBJ whole genome shotgun (WGS) entry which is preliminary data.</text>
</comment>
<evidence type="ECO:0000313" key="1">
    <source>
        <dbReference type="EMBL" id="KAJ8892711.1"/>
    </source>
</evidence>
<protein>
    <submittedName>
        <fullName evidence="1">Uncharacterized protein</fullName>
    </submittedName>
</protein>
<dbReference type="Proteomes" id="UP001159363">
    <property type="component" value="Chromosome 2"/>
</dbReference>
<evidence type="ECO:0000313" key="2">
    <source>
        <dbReference type="Proteomes" id="UP001159363"/>
    </source>
</evidence>
<proteinExistence type="predicted"/>
<organism evidence="1 2">
    <name type="scientific">Dryococelus australis</name>
    <dbReference type="NCBI Taxonomy" id="614101"/>
    <lineage>
        <taxon>Eukaryota</taxon>
        <taxon>Metazoa</taxon>
        <taxon>Ecdysozoa</taxon>
        <taxon>Arthropoda</taxon>
        <taxon>Hexapoda</taxon>
        <taxon>Insecta</taxon>
        <taxon>Pterygota</taxon>
        <taxon>Neoptera</taxon>
        <taxon>Polyneoptera</taxon>
        <taxon>Phasmatodea</taxon>
        <taxon>Verophasmatodea</taxon>
        <taxon>Anareolatae</taxon>
        <taxon>Phasmatidae</taxon>
        <taxon>Eurycanthinae</taxon>
        <taxon>Dryococelus</taxon>
    </lineage>
</organism>
<accession>A0ABQ9I7U7</accession>
<keyword evidence="2" id="KW-1185">Reference proteome</keyword>